<reference evidence="3 4" key="2">
    <citation type="journal article" date="2021" name="Curr. Genet.">
        <title>Genetic response to nitrogen starvation in the aggressive Eucalyptus foliar pathogen Teratosphaeria destructans.</title>
        <authorList>
            <person name="Havenga M."/>
            <person name="Wingfield B.D."/>
            <person name="Wingfield M.J."/>
            <person name="Dreyer L.L."/>
            <person name="Roets F."/>
            <person name="Aylward J."/>
        </authorList>
    </citation>
    <scope>NUCLEOTIDE SEQUENCE [LARGE SCALE GENOMIC DNA]</scope>
    <source>
        <strain evidence="3">CMW44962</strain>
    </source>
</reference>
<accession>A0A9W7STX1</accession>
<sequence>MHLPSQLSYALSDLERREEQHIAVLSFRSQEASWYKMAFNISLLFFPPALATTEIQTSQRDTPTQILRRLEDRIKIHRRRLIRAFGFLIVNTTTTDIPRSMTKDTGISSASALSNIMTSPLFTIKATLFALTASASCAAAMPVASPVPGNATFWARAEEGNTTFWARGEDGNATFWARGVDANATFWARGVDANTTFWARGVDANDTFWARGEDSNATFWARGEQGNTTFWARGEQGNTTFWARGEEGNTTFWARGLDANNTFWARGEESNTTFWAREEDSNATFWARGVDTNDTFWARDEQTDTTFWARSEQDNTTFWARDTSSTITDSTLAIQQKDTALATQRTTIVALSILLAFVLVLPLIGAAAYCFNKRRVAQVKESDGERGLTTSGYVAKRSFESERSEVTVPSPVYSAQQQRQSRWSGGEDGSGEADQDQQYQLNHPAYV</sequence>
<feature type="compositionally biased region" description="Polar residues" evidence="1">
    <location>
        <begin position="413"/>
        <end position="423"/>
    </location>
</feature>
<evidence type="ECO:0000256" key="2">
    <source>
        <dbReference type="SAM" id="Phobius"/>
    </source>
</evidence>
<protein>
    <submittedName>
        <fullName evidence="3">Pseudouridine synthase</fullName>
    </submittedName>
</protein>
<feature type="region of interest" description="Disordered" evidence="1">
    <location>
        <begin position="400"/>
        <end position="447"/>
    </location>
</feature>
<keyword evidence="2" id="KW-1133">Transmembrane helix</keyword>
<reference evidence="3 4" key="1">
    <citation type="journal article" date="2018" name="IMA Fungus">
        <title>IMA Genome-F 10: Nine draft genome sequences of Claviceps purpurea s.lat., including C. arundinis, C. humidiphila, and C. cf. spartinae, pseudomolecules for the pitch canker pathogen Fusarium circinatum, draft genome of Davidsoniella eucalypti, Grosmannia galeiformis, Quambalaria eucalypti, and Teratosphaeria destructans.</title>
        <authorList>
            <person name="Wingfield B.D."/>
            <person name="Liu M."/>
            <person name="Nguyen H.D."/>
            <person name="Lane F.A."/>
            <person name="Morgan S.W."/>
            <person name="De Vos L."/>
            <person name="Wilken P.M."/>
            <person name="Duong T.A."/>
            <person name="Aylward J."/>
            <person name="Coetzee M.P."/>
            <person name="Dadej K."/>
            <person name="De Beer Z.W."/>
            <person name="Findlay W."/>
            <person name="Havenga M."/>
            <person name="Kolarik M."/>
            <person name="Menzies J.G."/>
            <person name="Naidoo K."/>
            <person name="Pochopski O."/>
            <person name="Shoukouhi P."/>
            <person name="Santana Q.C."/>
            <person name="Seifert K.A."/>
            <person name="Soal N."/>
            <person name="Steenkamp E.T."/>
            <person name="Tatham C.T."/>
            <person name="van der Nest M.A."/>
            <person name="Wingfield M.J."/>
        </authorList>
    </citation>
    <scope>NUCLEOTIDE SEQUENCE [LARGE SCALE GENOMIC DNA]</scope>
    <source>
        <strain evidence="3">CMW44962</strain>
    </source>
</reference>
<dbReference type="Proteomes" id="UP001138500">
    <property type="component" value="Unassembled WGS sequence"/>
</dbReference>
<dbReference type="OrthoDB" id="10431021at2759"/>
<proteinExistence type="predicted"/>
<dbReference type="EMBL" id="RIBY02001445">
    <property type="protein sequence ID" value="KAH9828860.1"/>
    <property type="molecule type" value="Genomic_DNA"/>
</dbReference>
<comment type="caution">
    <text evidence="3">The sequence shown here is derived from an EMBL/GenBank/DDBJ whole genome shotgun (WGS) entry which is preliminary data.</text>
</comment>
<organism evidence="3 4">
    <name type="scientific">Teratosphaeria destructans</name>
    <dbReference type="NCBI Taxonomy" id="418781"/>
    <lineage>
        <taxon>Eukaryota</taxon>
        <taxon>Fungi</taxon>
        <taxon>Dikarya</taxon>
        <taxon>Ascomycota</taxon>
        <taxon>Pezizomycotina</taxon>
        <taxon>Dothideomycetes</taxon>
        <taxon>Dothideomycetidae</taxon>
        <taxon>Mycosphaerellales</taxon>
        <taxon>Teratosphaeriaceae</taxon>
        <taxon>Teratosphaeria</taxon>
    </lineage>
</organism>
<gene>
    <name evidence="3" type="ORF">Tdes44962_MAKER02288</name>
</gene>
<keyword evidence="4" id="KW-1185">Reference proteome</keyword>
<keyword evidence="2" id="KW-0812">Transmembrane</keyword>
<evidence type="ECO:0000313" key="3">
    <source>
        <dbReference type="EMBL" id="KAH9828860.1"/>
    </source>
</evidence>
<name>A0A9W7STX1_9PEZI</name>
<dbReference type="AlphaFoldDB" id="A0A9W7STX1"/>
<evidence type="ECO:0000256" key="1">
    <source>
        <dbReference type="SAM" id="MobiDB-lite"/>
    </source>
</evidence>
<keyword evidence="2" id="KW-0472">Membrane</keyword>
<evidence type="ECO:0000313" key="4">
    <source>
        <dbReference type="Proteomes" id="UP001138500"/>
    </source>
</evidence>
<feature type="transmembrane region" description="Helical" evidence="2">
    <location>
        <begin position="348"/>
        <end position="371"/>
    </location>
</feature>